<proteinExistence type="predicted"/>
<dbReference type="EMBL" id="LAZR01041605">
    <property type="protein sequence ID" value="KKL11552.1"/>
    <property type="molecule type" value="Genomic_DNA"/>
</dbReference>
<dbReference type="InterPro" id="IPR027417">
    <property type="entry name" value="P-loop_NTPase"/>
</dbReference>
<comment type="caution">
    <text evidence="3">The sequence shown here is derived from an EMBL/GenBank/DDBJ whole genome shotgun (WGS) entry which is preliminary data.</text>
</comment>
<gene>
    <name evidence="3" type="ORF">LCGC14_2544690</name>
</gene>
<sequence length="389" mass="45353">MTTEKRYEKHIEDYLVSTDDKGLKYHSIHYTEYDNILCLIPTEVIEFIKTTQETEYEKLTQQYGADADSKLQKRLSNELSSRGVIDVLRNGIKDRGASFSLIYFEPKSGLNLEHRAKYLQNRFSIVRQLHYSKDSEKSIDIVLFINGIPIISIELKNQLTGQTIKNADRQYRFDRNPKGETLLQFKRLIAHFSIDNDSVHMTTRLKGADTFFLPYNKDIKNPVDDEGYRVSYMWQEILNPNSVLDILENFVHIAIETEKKWDEKQGKVVEKKEEKLIFPRYHQLDVIRKLRTRVIEQGAGHNYLIQHTTGSGKSFEIGWLAHLITSLYRSKDDNFRIFDSVIIITDRKVLDKQLQNTVGQLEQTSGVVKKIDKDSDQLKRSLETGKDII</sequence>
<dbReference type="Gene3D" id="3.40.50.300">
    <property type="entry name" value="P-loop containing nucleotide triphosphate hydrolases"/>
    <property type="match status" value="1"/>
</dbReference>
<evidence type="ECO:0000259" key="2">
    <source>
        <dbReference type="Pfam" id="PF18766"/>
    </source>
</evidence>
<dbReference type="GO" id="GO:0005524">
    <property type="term" value="F:ATP binding"/>
    <property type="evidence" value="ECO:0007669"/>
    <property type="project" value="UniProtKB-KW"/>
</dbReference>
<feature type="domain" description="SWI2/SNF2 ATPase" evidence="2">
    <location>
        <begin position="282"/>
        <end position="388"/>
    </location>
</feature>
<organism evidence="3">
    <name type="scientific">marine sediment metagenome</name>
    <dbReference type="NCBI Taxonomy" id="412755"/>
    <lineage>
        <taxon>unclassified sequences</taxon>
        <taxon>metagenomes</taxon>
        <taxon>ecological metagenomes</taxon>
    </lineage>
</organism>
<dbReference type="AlphaFoldDB" id="A0A0F9BCI0"/>
<dbReference type="PANTHER" id="PTHR42927">
    <property type="entry name" value="HELICASE SUPERFAMILY 1 AND 2 DOMAIN-CONTAINING PROTEIN"/>
    <property type="match status" value="1"/>
</dbReference>
<reference evidence="3" key="1">
    <citation type="journal article" date="2015" name="Nature">
        <title>Complex archaea that bridge the gap between prokaryotes and eukaryotes.</title>
        <authorList>
            <person name="Spang A."/>
            <person name="Saw J.H."/>
            <person name="Jorgensen S.L."/>
            <person name="Zaremba-Niedzwiedzka K."/>
            <person name="Martijn J."/>
            <person name="Lind A.E."/>
            <person name="van Eijk R."/>
            <person name="Schleper C."/>
            <person name="Guy L."/>
            <person name="Ettema T.J."/>
        </authorList>
    </citation>
    <scope>NUCLEOTIDE SEQUENCE</scope>
</reference>
<evidence type="ECO:0000259" key="1">
    <source>
        <dbReference type="Pfam" id="PF04313"/>
    </source>
</evidence>
<dbReference type="GO" id="GO:0003677">
    <property type="term" value="F:DNA binding"/>
    <property type="evidence" value="ECO:0007669"/>
    <property type="project" value="UniProtKB-KW"/>
</dbReference>
<dbReference type="Gene3D" id="3.90.1570.50">
    <property type="match status" value="1"/>
</dbReference>
<name>A0A0F9BCI0_9ZZZZ</name>
<dbReference type="SUPFAM" id="SSF52540">
    <property type="entry name" value="P-loop containing nucleoside triphosphate hydrolases"/>
    <property type="match status" value="1"/>
</dbReference>
<feature type="domain" description="Restriction endonuclease type I HsdR N-terminal" evidence="1">
    <location>
        <begin position="61"/>
        <end position="207"/>
    </location>
</feature>
<dbReference type="GO" id="GO:0009035">
    <property type="term" value="F:type I site-specific deoxyribonuclease activity"/>
    <property type="evidence" value="ECO:0007669"/>
    <property type="project" value="UniProtKB-EC"/>
</dbReference>
<evidence type="ECO:0000313" key="3">
    <source>
        <dbReference type="EMBL" id="KKL11552.1"/>
    </source>
</evidence>
<dbReference type="PANTHER" id="PTHR42927:SF1">
    <property type="entry name" value="HELICASE SUPERFAMILY 1 AND 2 DOMAIN-CONTAINING PROTEIN"/>
    <property type="match status" value="1"/>
</dbReference>
<dbReference type="GO" id="GO:0009307">
    <property type="term" value="P:DNA restriction-modification system"/>
    <property type="evidence" value="ECO:0007669"/>
    <property type="project" value="UniProtKB-KW"/>
</dbReference>
<dbReference type="Pfam" id="PF04313">
    <property type="entry name" value="HSDR_N"/>
    <property type="match status" value="1"/>
</dbReference>
<protein>
    <submittedName>
        <fullName evidence="3">Uncharacterized protein</fullName>
    </submittedName>
</protein>
<accession>A0A0F9BCI0</accession>
<dbReference type="InterPro" id="IPR040980">
    <property type="entry name" value="SWI2_SNF2"/>
</dbReference>
<feature type="non-terminal residue" evidence="3">
    <location>
        <position position="389"/>
    </location>
</feature>
<dbReference type="Pfam" id="PF18766">
    <property type="entry name" value="SWI2_SNF2"/>
    <property type="match status" value="1"/>
</dbReference>
<dbReference type="InterPro" id="IPR007409">
    <property type="entry name" value="Restrct_endonuc_type1_HsdR_N"/>
</dbReference>